<comment type="caution">
    <text evidence="1">The sequence shown here is derived from an EMBL/GenBank/DDBJ whole genome shotgun (WGS) entry which is preliminary data.</text>
</comment>
<gene>
    <name evidence="1" type="ORF">CDAR_50721</name>
</gene>
<keyword evidence="2" id="KW-1185">Reference proteome</keyword>
<dbReference type="AlphaFoldDB" id="A0AAV4UXB1"/>
<evidence type="ECO:0000313" key="2">
    <source>
        <dbReference type="Proteomes" id="UP001054837"/>
    </source>
</evidence>
<evidence type="ECO:0000313" key="1">
    <source>
        <dbReference type="EMBL" id="GIY62457.1"/>
    </source>
</evidence>
<name>A0AAV4UXB1_9ARAC</name>
<protein>
    <submittedName>
        <fullName evidence="1">Uncharacterized protein</fullName>
    </submittedName>
</protein>
<dbReference type="EMBL" id="BPLQ01012086">
    <property type="protein sequence ID" value="GIY62457.1"/>
    <property type="molecule type" value="Genomic_DNA"/>
</dbReference>
<accession>A0AAV4UXB1</accession>
<dbReference type="Proteomes" id="UP001054837">
    <property type="component" value="Unassembled WGS sequence"/>
</dbReference>
<proteinExistence type="predicted"/>
<reference evidence="1 2" key="1">
    <citation type="submission" date="2021-06" db="EMBL/GenBank/DDBJ databases">
        <title>Caerostris darwini draft genome.</title>
        <authorList>
            <person name="Kono N."/>
            <person name="Arakawa K."/>
        </authorList>
    </citation>
    <scope>NUCLEOTIDE SEQUENCE [LARGE SCALE GENOMIC DNA]</scope>
</reference>
<organism evidence="1 2">
    <name type="scientific">Caerostris darwini</name>
    <dbReference type="NCBI Taxonomy" id="1538125"/>
    <lineage>
        <taxon>Eukaryota</taxon>
        <taxon>Metazoa</taxon>
        <taxon>Ecdysozoa</taxon>
        <taxon>Arthropoda</taxon>
        <taxon>Chelicerata</taxon>
        <taxon>Arachnida</taxon>
        <taxon>Araneae</taxon>
        <taxon>Araneomorphae</taxon>
        <taxon>Entelegynae</taxon>
        <taxon>Araneoidea</taxon>
        <taxon>Araneidae</taxon>
        <taxon>Caerostris</taxon>
    </lineage>
</organism>
<sequence length="105" mass="11268">MEIHSRSAPLAGASRGAQLSPNAFNEVARGGDAARHPISTASIRGTLHCVQKLFDSLSMGSPAALSIVWGRKWEILGQFRIRTVIAPPTPLPGRKSIREEIEIGV</sequence>